<dbReference type="Proteomes" id="UP000234345">
    <property type="component" value="Unassembled WGS sequence"/>
</dbReference>
<proteinExistence type="predicted"/>
<accession>A0A7Z7J152</accession>
<comment type="caution">
    <text evidence="1">The sequence shown here is derived from an EMBL/GenBank/DDBJ whole genome shotgun (WGS) entry which is preliminary data.</text>
</comment>
<evidence type="ECO:0000313" key="2">
    <source>
        <dbReference type="Proteomes" id="UP000234345"/>
    </source>
</evidence>
<gene>
    <name evidence="1" type="ORF">XFF6991_450049</name>
</gene>
<organism evidence="1 2">
    <name type="scientific">Xanthomonas campestris pv. phaseoli</name>
    <dbReference type="NCBI Taxonomy" id="317013"/>
    <lineage>
        <taxon>Bacteria</taxon>
        <taxon>Pseudomonadati</taxon>
        <taxon>Pseudomonadota</taxon>
        <taxon>Gammaproteobacteria</taxon>
        <taxon>Lysobacterales</taxon>
        <taxon>Lysobacteraceae</taxon>
        <taxon>Xanthomonas</taxon>
    </lineage>
</organism>
<evidence type="ECO:0000313" key="1">
    <source>
        <dbReference type="EMBL" id="SOO25373.1"/>
    </source>
</evidence>
<name>A0A7Z7J152_XANCH</name>
<dbReference type="RefSeq" id="WP_099801457.1">
    <property type="nucleotide sequence ID" value="NZ_OCZC01000072.1"/>
</dbReference>
<reference evidence="1 2" key="1">
    <citation type="submission" date="2017-10" db="EMBL/GenBank/DDBJ databases">
        <authorList>
            <person name="Regsiter A."/>
            <person name="William W."/>
        </authorList>
    </citation>
    <scope>NUCLEOTIDE SEQUENCE [LARGE SCALE GENOMIC DNA]</scope>
    <source>
        <strain evidence="1 2">CFBP6991</strain>
    </source>
</reference>
<sequence>MLRLTKSETVAMPVKLRLPTDNPNAFNEGTITCKVKVLPKDRVRELSDKETTDAEYLDLVLVDVDGLGDENGNAIKGDAALNEVRTGGWSTFLQNAIIQAYFEQYGDARVKNSKPSRGR</sequence>
<protein>
    <submittedName>
        <fullName evidence="1">Uncharacterized protein</fullName>
    </submittedName>
</protein>
<dbReference type="EMBL" id="OCZC01000072">
    <property type="protein sequence ID" value="SOO25373.1"/>
    <property type="molecule type" value="Genomic_DNA"/>
</dbReference>
<dbReference type="AlphaFoldDB" id="A0A7Z7J152"/>